<evidence type="ECO:0000313" key="4">
    <source>
        <dbReference type="Proteomes" id="UP000018208"/>
    </source>
</evidence>
<keyword evidence="4" id="KW-1185">Reference proteome</keyword>
<feature type="region of interest" description="Disordered" evidence="1">
    <location>
        <begin position="863"/>
        <end position="901"/>
    </location>
</feature>
<evidence type="ECO:0000313" key="3">
    <source>
        <dbReference type="EMBL" id="KAH0572195.1"/>
    </source>
</evidence>
<feature type="compositionally biased region" description="Basic and acidic residues" evidence="1">
    <location>
        <begin position="556"/>
        <end position="575"/>
    </location>
</feature>
<dbReference type="Proteomes" id="UP000018208">
    <property type="component" value="Unassembled WGS sequence"/>
</dbReference>
<feature type="compositionally biased region" description="Basic and acidic residues" evidence="1">
    <location>
        <begin position="585"/>
        <end position="601"/>
    </location>
</feature>
<feature type="compositionally biased region" description="Polar residues" evidence="1">
    <location>
        <begin position="863"/>
        <end position="889"/>
    </location>
</feature>
<protein>
    <submittedName>
        <fullName evidence="2">Uncharacterized protein</fullName>
    </submittedName>
</protein>
<gene>
    <name evidence="3" type="ORF">SS50377_26404</name>
    <name evidence="2" type="ORF">SS50377_fx040</name>
</gene>
<dbReference type="KEGG" id="ssao:94300427"/>
<organism evidence="2">
    <name type="scientific">Spironucleus salmonicida</name>
    <dbReference type="NCBI Taxonomy" id="348837"/>
    <lineage>
        <taxon>Eukaryota</taxon>
        <taxon>Metamonada</taxon>
        <taxon>Diplomonadida</taxon>
        <taxon>Hexamitidae</taxon>
        <taxon>Hexamitinae</taxon>
        <taxon>Spironucleus</taxon>
    </lineage>
</organism>
<feature type="region of interest" description="Disordered" evidence="1">
    <location>
        <begin position="771"/>
        <end position="794"/>
    </location>
</feature>
<dbReference type="RefSeq" id="XP_067762968.1">
    <property type="nucleotide sequence ID" value="XM_067910212.1"/>
</dbReference>
<dbReference type="GeneID" id="94300427"/>
<proteinExistence type="predicted"/>
<dbReference type="VEuPathDB" id="GiardiaDB:SS50377_26404"/>
<feature type="compositionally biased region" description="Basic and acidic residues" evidence="1">
    <location>
        <begin position="890"/>
        <end position="901"/>
    </location>
</feature>
<evidence type="ECO:0000256" key="1">
    <source>
        <dbReference type="SAM" id="MobiDB-lite"/>
    </source>
</evidence>
<reference evidence="3" key="2">
    <citation type="submission" date="2020-12" db="EMBL/GenBank/DDBJ databases">
        <title>New Spironucleus salmonicida genome in near-complete chromosomes.</title>
        <authorList>
            <person name="Xu F."/>
            <person name="Kurt Z."/>
            <person name="Jimenez-Gonzalez A."/>
            <person name="Astvaldsson A."/>
            <person name="Andersson J.O."/>
            <person name="Svard S.G."/>
        </authorList>
    </citation>
    <scope>NUCLEOTIDE SEQUENCE</scope>
    <source>
        <strain evidence="3">ATCC 50377</strain>
    </source>
</reference>
<accession>V6LT28</accession>
<name>V6LT28_9EUKA</name>
<dbReference type="EMBL" id="KI546035">
    <property type="protein sequence ID" value="EST47730.1"/>
    <property type="molecule type" value="Genomic_DNA"/>
</dbReference>
<evidence type="ECO:0000313" key="2">
    <source>
        <dbReference type="EMBL" id="EST47730.1"/>
    </source>
</evidence>
<reference evidence="2 3" key="1">
    <citation type="journal article" date="2014" name="PLoS Genet.">
        <title>The Genome of Spironucleus salmonicida Highlights a Fish Pathogen Adapted to Fluctuating Environments.</title>
        <authorList>
            <person name="Xu F."/>
            <person name="Jerlstrom-Hultqvist J."/>
            <person name="Einarsson E."/>
            <person name="Astvaldsson A."/>
            <person name="Svard S.G."/>
            <person name="Andersson J.O."/>
        </authorList>
    </citation>
    <scope>NUCLEOTIDE SEQUENCE</scope>
    <source>
        <strain evidence="3">ATCC 50377</strain>
    </source>
</reference>
<feature type="region of interest" description="Disordered" evidence="1">
    <location>
        <begin position="556"/>
        <end position="604"/>
    </location>
</feature>
<dbReference type="EMBL" id="AUWU02000006">
    <property type="protein sequence ID" value="KAH0572195.1"/>
    <property type="molecule type" value="Genomic_DNA"/>
</dbReference>
<sequence length="1895" mass="219020">MIPQKFQDSENLRTLTLAQRMNTFQTVTKAKPLDIHQTLKNWSRQTVKTSSLTQRVKNPEFEIPKSPNLSYATAAKNPEQSILQNYIQRHESQSQLLINNFVHYLDTLIVASYDDLSKTREDFQYQMSSFECQYLKYIDDDQIKPIKLILQMNQIRDDTTDFLSSIVDKINRQNDLLISSTTTETIHIVDELFTNSQTEEQITSLLLIPLDDFNDKQVRLIKYQQDFIISSQERAQITKNDFLARAQQVMRNRRKVAAEVLIRDFRDFVIQQNEWNNILTAAVNDCNCQNQQISASVHDAMSGVYGAKRVELFALIRVFLQGRHEARYGVKNLYSTYSEVYNALLEAQNRTIDALTQINMPGTQYVEMILQGWETRWNKRIELLKQQSELQMKDNGFYVAGIVIMFSFIEKIKLESHANDIIMQSYFDKVLNSLETRFQRDLQRYNGCINTISVQYKKIWNINEVQKMSEIALKLIQAMDLALKQRQNQLEVMTVNEDNIFSKIITDKMFEEVQLYIQHLVGTDFKCESLECKKSVQWNNGRMQIKELDEMINERDQDFSKEGASEKQNSIKEDSNQPQRSSSSKKSDVKKVEQKKQDPKKPVQYQLNEQGLYMDLPLFDNIDQAQYIKDHGFSFGQDNVSAEQIGEAIKISITDPNEKKKEVKKGKDDVVMNAMLNAEIGQTIVNVQTQNGQIQIQLKITADIRLLMHLAILMFMQEEGIRKAFNQSVQDFHKQIKQWEVSYISILNEVSMQKLKDSKDNWIKEKAAIEKRNKSKKKDTDDEEIPPEPQEPDQIVELPLDVIEKLQHTRVPQQKEQDTQNIYLTLVYQLLPYEELKKIPFAEKYQIDIDEVMFETIGCLDSTPTITAPQTRQNSRPGTGTTSRKVSAQQDKKGKQKVEQKTDQIILPKPYNIKEFWTDARLVTHGQSTILQMLVNQVVSVELAQILEKSYKCLQHYKREGNIIRQKSSQDTYGFLLQLQSHKMTYVQQAVQSIESQFAIRNGISQRLIEKVNHLVSNISVEHLQCDSRYDQLLPICQRIFPVQENTQVIKEEVKGKKDAPKKTENNFQQQADSMLIKNNIAQYVQLISNVQTGQVESVYFQDSLGQSIPLLRATQKEFETIFLPLVVKELKNSPQQVHRIILKQLNAYVYAINNKLETQIIPQVMRQILMMQRQLDKELQEISQWGSDNEVSCDFSFADQTVAFLLNSYNIPQKLVIVENSKATSHPTLNITISLIQQLDMMKQDIESKFSQDIYLIKRVITSLSKVIETCNTQQIQQHNKQVLVQRETSKLQALITGRFTSLDAQLDNIKANIKNGEKLFALQYLHEDMKQSKSVLQSLTMKNNSRSKSSISSQKQLTFVNDQQILSKSAQFVQNSLNLEFIYYLLSYERQLTEVVYLKSSNYTLALEQYQQRQKAFNSYFGLFSSLVTMIDKLFVNKDKMEFQQILDLCSNTNQFIGSNKYETKNKIYVNNDTVDIGTQFASEYNQLIAKFPGIIIQKDNIREKCVTEQDWVNYYINKMVDRLDKSFSDLRIKCQSIVAQRDSTMQIILNNYRQYSQKLIIQLFTQQRSSSVLQSQKFKEEFLKHFNGLYDKVRPVLKSLPEKKAQLLEQGLQFYNSMKVQLSQYAEYQDQEFSLQIQFLLLSVLVPHLLFSLYPSIPNSSSVSLQISTLIDIFTKDDTVPVKEAKVKTPVAETRKLVLLQEIDQIQPSSDEVFASQYVKCVKCLTQNLNSKQIIFDISKIDQKVLLSAQNNPKPQLMQPFAKAQLIPVADAESLEIYRQNESRPASKLGEKPPAKGAPILGKQPVLINFNIALQNLVLADDEKSMKFGINVSVPVSNDKLSVEYGSNIANACYQTIDGCCSDTSTVKNAFEEVNKVIEQVWIEFQEALTSI</sequence>